<evidence type="ECO:0000259" key="16">
    <source>
        <dbReference type="Pfam" id="PF17900"/>
    </source>
</evidence>
<keyword evidence="5 10" id="KW-0479">Metal-binding</keyword>
<feature type="signal peptide" evidence="13">
    <location>
        <begin position="1"/>
        <end position="18"/>
    </location>
</feature>
<dbReference type="EMBL" id="JAFKCZ010000001">
    <property type="protein sequence ID" value="MBN7795081.1"/>
    <property type="molecule type" value="Genomic_DNA"/>
</dbReference>
<comment type="similarity">
    <text evidence="2 12">Belongs to the peptidase M1 family.</text>
</comment>
<dbReference type="RefSeq" id="WP_206558524.1">
    <property type="nucleotide sequence ID" value="NZ_JAFKCZ010000001.1"/>
</dbReference>
<feature type="active site" description="Proton acceptor" evidence="9">
    <location>
        <position position="347"/>
    </location>
</feature>
<evidence type="ECO:0000256" key="4">
    <source>
        <dbReference type="ARBA" id="ARBA00022670"/>
    </source>
</evidence>
<evidence type="ECO:0000313" key="17">
    <source>
        <dbReference type="EMBL" id="MBN7795081.1"/>
    </source>
</evidence>
<feature type="binding site" evidence="10">
    <location>
        <position position="369"/>
    </location>
    <ligand>
        <name>Zn(2+)</name>
        <dbReference type="ChEBI" id="CHEBI:29105"/>
        <note>catalytic</note>
    </ligand>
</feature>
<dbReference type="GO" id="GO:0016285">
    <property type="term" value="F:alanyl aminopeptidase activity"/>
    <property type="evidence" value="ECO:0007669"/>
    <property type="project" value="UniProtKB-EC"/>
</dbReference>
<organism evidence="17 18">
    <name type="scientific">Parahaliea mediterranea</name>
    <dbReference type="NCBI Taxonomy" id="651086"/>
    <lineage>
        <taxon>Bacteria</taxon>
        <taxon>Pseudomonadati</taxon>
        <taxon>Pseudomonadota</taxon>
        <taxon>Gammaproteobacteria</taxon>
        <taxon>Cellvibrionales</taxon>
        <taxon>Halieaceae</taxon>
        <taxon>Parahaliea</taxon>
    </lineage>
</organism>
<dbReference type="InterPro" id="IPR027268">
    <property type="entry name" value="Peptidase_M4/M1_CTD_sf"/>
</dbReference>
<keyword evidence="7 10" id="KW-0862">Zinc</keyword>
<dbReference type="Gene3D" id="2.60.40.1730">
    <property type="entry name" value="tricorn interacting facor f3 domain"/>
    <property type="match status" value="1"/>
</dbReference>
<evidence type="ECO:0000256" key="6">
    <source>
        <dbReference type="ARBA" id="ARBA00022801"/>
    </source>
</evidence>
<evidence type="ECO:0000259" key="15">
    <source>
        <dbReference type="Pfam" id="PF11838"/>
    </source>
</evidence>
<comment type="caution">
    <text evidence="17">The sequence shown here is derived from an EMBL/GenBank/DDBJ whole genome shotgun (WGS) entry which is preliminary data.</text>
</comment>
<accession>A0A939DBG1</accession>
<gene>
    <name evidence="17" type="ORF">JYP50_00665</name>
</gene>
<evidence type="ECO:0000256" key="8">
    <source>
        <dbReference type="ARBA" id="ARBA00023049"/>
    </source>
</evidence>
<reference evidence="17" key="1">
    <citation type="submission" date="2021-02" db="EMBL/GenBank/DDBJ databases">
        <title>PHA producing bacteria isolated from coastal sediment in Guangdong, Shenzhen.</title>
        <authorList>
            <person name="Zheng W."/>
            <person name="Yu S."/>
            <person name="Huang Y."/>
        </authorList>
    </citation>
    <scope>NUCLEOTIDE SEQUENCE</scope>
    <source>
        <strain evidence="17">TN14-10</strain>
    </source>
</reference>
<dbReference type="Pfam" id="PF01433">
    <property type="entry name" value="Peptidase_M1"/>
    <property type="match status" value="1"/>
</dbReference>
<evidence type="ECO:0000256" key="9">
    <source>
        <dbReference type="PIRSR" id="PIRSR634016-1"/>
    </source>
</evidence>
<evidence type="ECO:0000256" key="12">
    <source>
        <dbReference type="RuleBase" id="RU364040"/>
    </source>
</evidence>
<evidence type="ECO:0000256" key="1">
    <source>
        <dbReference type="ARBA" id="ARBA00000098"/>
    </source>
</evidence>
<comment type="catalytic activity">
    <reaction evidence="1">
        <text>Release of an N-terminal amino acid, Xaa-|-Yaa- from a peptide, amide or arylamide. Xaa is preferably Ala, but may be most amino acids including Pro (slow action). When a terminal hydrophobic residue is followed by a prolyl residue, the two may be released as an intact Xaa-Pro dipeptide.</text>
        <dbReference type="EC" id="3.4.11.2"/>
    </reaction>
</comment>
<dbReference type="PANTHER" id="PTHR11533:SF174">
    <property type="entry name" value="PUROMYCIN-SENSITIVE AMINOPEPTIDASE-RELATED"/>
    <property type="match status" value="1"/>
</dbReference>
<dbReference type="PRINTS" id="PR00756">
    <property type="entry name" value="ALADIPTASE"/>
</dbReference>
<feature type="domain" description="Peptidase M1 membrane alanine aminopeptidase" evidence="14">
    <location>
        <begin position="275"/>
        <end position="480"/>
    </location>
</feature>
<evidence type="ECO:0000256" key="2">
    <source>
        <dbReference type="ARBA" id="ARBA00010136"/>
    </source>
</evidence>
<dbReference type="InterPro" id="IPR024571">
    <property type="entry name" value="ERAP1-like_C_dom"/>
</dbReference>
<comment type="cofactor">
    <cofactor evidence="10 12">
        <name>Zn(2+)</name>
        <dbReference type="ChEBI" id="CHEBI:29105"/>
    </cofactor>
    <text evidence="10 12">Binds 1 zinc ion per subunit.</text>
</comment>
<dbReference type="SUPFAM" id="SSF63737">
    <property type="entry name" value="Leukotriene A4 hydrolase N-terminal domain"/>
    <property type="match status" value="1"/>
</dbReference>
<dbReference type="GO" id="GO:0016020">
    <property type="term" value="C:membrane"/>
    <property type="evidence" value="ECO:0007669"/>
    <property type="project" value="TreeGrafter"/>
</dbReference>
<evidence type="ECO:0000256" key="11">
    <source>
        <dbReference type="PIRSR" id="PIRSR634016-4"/>
    </source>
</evidence>
<dbReference type="GO" id="GO:0042277">
    <property type="term" value="F:peptide binding"/>
    <property type="evidence" value="ECO:0007669"/>
    <property type="project" value="TreeGrafter"/>
</dbReference>
<keyword evidence="18" id="KW-1185">Reference proteome</keyword>
<feature type="chain" id="PRO_5037368110" description="Aminopeptidase" evidence="13">
    <location>
        <begin position="19"/>
        <end position="897"/>
    </location>
</feature>
<dbReference type="PROSITE" id="PS51257">
    <property type="entry name" value="PROKAR_LIPOPROTEIN"/>
    <property type="match status" value="1"/>
</dbReference>
<dbReference type="CDD" id="cd09601">
    <property type="entry name" value="M1_APN-Q_like"/>
    <property type="match status" value="1"/>
</dbReference>
<keyword evidence="4 12" id="KW-0645">Protease</keyword>
<dbReference type="GO" id="GO:0008270">
    <property type="term" value="F:zinc ion binding"/>
    <property type="evidence" value="ECO:0007669"/>
    <property type="project" value="UniProtKB-UniRule"/>
</dbReference>
<dbReference type="Gene3D" id="1.10.390.10">
    <property type="entry name" value="Neutral Protease Domain 2"/>
    <property type="match status" value="1"/>
</dbReference>
<keyword evidence="13" id="KW-0732">Signal</keyword>
<dbReference type="InterPro" id="IPR014782">
    <property type="entry name" value="Peptidase_M1_dom"/>
</dbReference>
<dbReference type="GO" id="GO:0043171">
    <property type="term" value="P:peptide catabolic process"/>
    <property type="evidence" value="ECO:0007669"/>
    <property type="project" value="TreeGrafter"/>
</dbReference>
<evidence type="ECO:0000259" key="14">
    <source>
        <dbReference type="Pfam" id="PF01433"/>
    </source>
</evidence>
<evidence type="ECO:0000256" key="10">
    <source>
        <dbReference type="PIRSR" id="PIRSR634016-3"/>
    </source>
</evidence>
<dbReference type="Proteomes" id="UP000664303">
    <property type="component" value="Unassembled WGS sequence"/>
</dbReference>
<dbReference type="GO" id="GO:0070006">
    <property type="term" value="F:metalloaminopeptidase activity"/>
    <property type="evidence" value="ECO:0007669"/>
    <property type="project" value="TreeGrafter"/>
</dbReference>
<proteinExistence type="inferred from homology"/>
<dbReference type="EC" id="3.4.11.-" evidence="12"/>
<evidence type="ECO:0000313" key="18">
    <source>
        <dbReference type="Proteomes" id="UP000664303"/>
    </source>
</evidence>
<dbReference type="GO" id="GO:0005615">
    <property type="term" value="C:extracellular space"/>
    <property type="evidence" value="ECO:0007669"/>
    <property type="project" value="TreeGrafter"/>
</dbReference>
<dbReference type="GO" id="GO:0005737">
    <property type="term" value="C:cytoplasm"/>
    <property type="evidence" value="ECO:0007669"/>
    <property type="project" value="TreeGrafter"/>
</dbReference>
<dbReference type="Pfam" id="PF11838">
    <property type="entry name" value="ERAP1_C"/>
    <property type="match status" value="1"/>
</dbReference>
<dbReference type="PANTHER" id="PTHR11533">
    <property type="entry name" value="PROTEASE M1 ZINC METALLOPROTEASE"/>
    <property type="match status" value="1"/>
</dbReference>
<evidence type="ECO:0000256" key="3">
    <source>
        <dbReference type="ARBA" id="ARBA00022438"/>
    </source>
</evidence>
<dbReference type="Pfam" id="PF17900">
    <property type="entry name" value="Peptidase_M1_N"/>
    <property type="match status" value="1"/>
</dbReference>
<dbReference type="AlphaFoldDB" id="A0A939DBG1"/>
<evidence type="ECO:0000256" key="13">
    <source>
        <dbReference type="SAM" id="SignalP"/>
    </source>
</evidence>
<name>A0A939DBG1_9GAMM</name>
<dbReference type="InterPro" id="IPR045357">
    <property type="entry name" value="Aminopeptidase_N-like_N"/>
</dbReference>
<sequence length="897" mass="97671">MPSIFRVLTVFMCLASLAACDRVPRQQAGAAPPGAPVYLADEHEAPRGKLPSLARPLAYRLDLRVDPRAEGLSGSARIDLELLRPSDVIWLHGKDLAVSRIRAVLAGGEAVAATYEQVLDTGVAAVRLAAVVPAGELSLEIDYAAHYSRTLVGLFKVEEQGDAYVLAKSESIQARRFLPGFDEPGLKATFDWRLTVPAGYPVIGNTAELDRAPAGEGMETVTFATSPPMPTYLLSLAVGPFDVVERPALPANAYRDAPVPLRGFARRGRGAGLDYILDITPRMVEIFETQLERPYPFGKLDIVAAPQWPSGATELSAAPTYHEQLILVGGDPSPGERLTLLSEHAHEIAHMWFGNLVTPPWWDDLWLKEGFATWGTPLALAAMEPEAGHELAAAARAIDAMRLDSLASTRAIREPIDDNENVRNAYDAITYQKSLGVIRMVDRYFGPETFRPALGRYVGRYAGGSADAAQFYAAIAEATRTPALTAVFRDFVEQKGVPVVDVALRCGEGAPAVTLRESRYKPLGSTIDAHARWSIPLCLRTDDGARHCEMLVAAEQTVTLPRKTCPDWVLPNAGGDGYYRWNLPPAQWRALLADFDQLGPAEALSLVDSALAAFEAGQLPPALVWEVVAASAVSSAPRVVSAPLHQLQRYSRHYLDAVQRTTLAGNLRRWYGPAIDRAKASESPEAQLLHTELLGLMALEAQDTGARRELRTRAVDFTGFGGPRDPGALASELYEAALTVAVQDLGQDFVEHLIELRRDLDDPRFAAAAASALGRVSDPELLPTVWALALSGELNPREVSSLLHSATAPGETQEANWQWIRDNFPQIVALIPTQWRRRLPELAADFCSEAALQQLRALFNEYAELAPGHRRALTQTQERIQLCLAQAGRGEVLAETL</sequence>
<evidence type="ECO:0000256" key="5">
    <source>
        <dbReference type="ARBA" id="ARBA00022723"/>
    </source>
</evidence>
<feature type="site" description="Transition state stabilizer" evidence="11">
    <location>
        <position position="431"/>
    </location>
</feature>
<dbReference type="InterPro" id="IPR050344">
    <property type="entry name" value="Peptidase_M1_aminopeptidases"/>
</dbReference>
<dbReference type="InterPro" id="IPR042097">
    <property type="entry name" value="Aminopeptidase_N-like_N_sf"/>
</dbReference>
<keyword evidence="8 12" id="KW-0482">Metalloprotease</keyword>
<feature type="binding site" evidence="10">
    <location>
        <position position="346"/>
    </location>
    <ligand>
        <name>Zn(2+)</name>
        <dbReference type="ChEBI" id="CHEBI:29105"/>
        <note>catalytic</note>
    </ligand>
</feature>
<dbReference type="InterPro" id="IPR001930">
    <property type="entry name" value="Peptidase_M1"/>
</dbReference>
<keyword evidence="6 12" id="KW-0378">Hydrolase</keyword>
<dbReference type="InterPro" id="IPR034016">
    <property type="entry name" value="M1_APN-typ"/>
</dbReference>
<keyword evidence="3 12" id="KW-0031">Aminopeptidase</keyword>
<dbReference type="SUPFAM" id="SSF55486">
    <property type="entry name" value="Metalloproteases ('zincins'), catalytic domain"/>
    <property type="match status" value="1"/>
</dbReference>
<dbReference type="Gene3D" id="1.25.50.20">
    <property type="match status" value="1"/>
</dbReference>
<evidence type="ECO:0000256" key="7">
    <source>
        <dbReference type="ARBA" id="ARBA00022833"/>
    </source>
</evidence>
<dbReference type="GO" id="GO:0006508">
    <property type="term" value="P:proteolysis"/>
    <property type="evidence" value="ECO:0007669"/>
    <property type="project" value="UniProtKB-KW"/>
</dbReference>
<feature type="domain" description="Aminopeptidase N-like N-terminal" evidence="16">
    <location>
        <begin position="56"/>
        <end position="233"/>
    </location>
</feature>
<feature type="binding site" evidence="10">
    <location>
        <position position="350"/>
    </location>
    <ligand>
        <name>Zn(2+)</name>
        <dbReference type="ChEBI" id="CHEBI:29105"/>
        <note>catalytic</note>
    </ligand>
</feature>
<feature type="domain" description="ERAP1-like C-terminal" evidence="15">
    <location>
        <begin position="568"/>
        <end position="881"/>
    </location>
</feature>
<protein>
    <recommendedName>
        <fullName evidence="12">Aminopeptidase</fullName>
        <ecNumber evidence="12">3.4.11.-</ecNumber>
    </recommendedName>
</protein>